<dbReference type="InterPro" id="IPR027417">
    <property type="entry name" value="P-loop_NTPase"/>
</dbReference>
<keyword evidence="2 4" id="KW-0808">Transferase</keyword>
<dbReference type="InterPro" id="IPR000863">
    <property type="entry name" value="Sulfotransferase_dom"/>
</dbReference>
<name>A0A7J7EVY8_DICBM</name>
<keyword evidence="7" id="KW-1185">Reference proteome</keyword>
<accession>A0A7J7EVY8</accession>
<evidence type="ECO:0000256" key="2">
    <source>
        <dbReference type="ARBA" id="ARBA00022679"/>
    </source>
</evidence>
<dbReference type="SUPFAM" id="SSF52540">
    <property type="entry name" value="P-loop containing nucleoside triphosphate hydrolases"/>
    <property type="match status" value="1"/>
</dbReference>
<evidence type="ECO:0000256" key="1">
    <source>
        <dbReference type="ARBA" id="ARBA00005771"/>
    </source>
</evidence>
<proteinExistence type="inferred from homology"/>
<dbReference type="EC" id="2.8.2.-" evidence="4"/>
<dbReference type="EMBL" id="JACDTQ010002174">
    <property type="protein sequence ID" value="KAF5919982.1"/>
    <property type="molecule type" value="Genomic_DNA"/>
</dbReference>
<comment type="similarity">
    <text evidence="1 4">Belongs to the sulfotransferase 1 family.</text>
</comment>
<dbReference type="Gene3D" id="3.40.50.300">
    <property type="entry name" value="P-loop containing nucleotide triphosphate hydrolases"/>
    <property type="match status" value="1"/>
</dbReference>
<dbReference type="Proteomes" id="UP000551758">
    <property type="component" value="Unassembled WGS sequence"/>
</dbReference>
<comment type="catalytic activity">
    <reaction evidence="3">
        <text>4-ethylphenol + 3'-phosphoadenylyl sulfate = 4-ethylphenyl sulfate + adenosine 3',5'-bisphosphate + H(+)</text>
        <dbReference type="Rhea" id="RHEA:70607"/>
        <dbReference type="ChEBI" id="CHEBI:15378"/>
        <dbReference type="ChEBI" id="CHEBI:49584"/>
        <dbReference type="ChEBI" id="CHEBI:58339"/>
        <dbReference type="ChEBI" id="CHEBI:58343"/>
        <dbReference type="ChEBI" id="CHEBI:133681"/>
    </reaction>
    <physiologicalReaction direction="left-to-right" evidence="3">
        <dbReference type="Rhea" id="RHEA:70608"/>
    </physiologicalReaction>
</comment>
<dbReference type="Pfam" id="PF00685">
    <property type="entry name" value="Sulfotransfer_1"/>
    <property type="match status" value="1"/>
</dbReference>
<feature type="domain" description="Sulfotransferase" evidence="5">
    <location>
        <begin position="40"/>
        <end position="208"/>
    </location>
</feature>
<protein>
    <recommendedName>
        <fullName evidence="4">Sulfotransferase</fullName>
        <ecNumber evidence="4">2.8.2.-</ecNumber>
    </recommendedName>
</protein>
<evidence type="ECO:0000256" key="3">
    <source>
        <dbReference type="ARBA" id="ARBA00048219"/>
    </source>
</evidence>
<comment type="caution">
    <text evidence="6">The sequence shown here is derived from an EMBL/GenBank/DDBJ whole genome shotgun (WGS) entry which is preliminary data.</text>
</comment>
<dbReference type="GO" id="GO:0008146">
    <property type="term" value="F:sulfotransferase activity"/>
    <property type="evidence" value="ECO:0007669"/>
    <property type="project" value="InterPro"/>
</dbReference>
<reference evidence="6 7" key="1">
    <citation type="journal article" date="2020" name="Mol. Biol. Evol.">
        <title>Interspecific Gene Flow and the Evolution of Specialization in Black and White Rhinoceros.</title>
        <authorList>
            <person name="Moodley Y."/>
            <person name="Westbury M.V."/>
            <person name="Russo I.M."/>
            <person name="Gopalakrishnan S."/>
            <person name="Rakotoarivelo A."/>
            <person name="Olsen R.A."/>
            <person name="Prost S."/>
            <person name="Tunstall T."/>
            <person name="Ryder O.A."/>
            <person name="Dalen L."/>
            <person name="Bruford M.W."/>
        </authorList>
    </citation>
    <scope>NUCLEOTIDE SEQUENCE [LARGE SCALE GENOMIC DNA]</scope>
    <source>
        <strain evidence="6">SBR-YM</strain>
        <tissue evidence="6">Skin</tissue>
    </source>
</reference>
<sequence>MDLRKNLTDEQGDEQVDIKAGEAAATFPVTPPHVYDSSLSHFMVINIYRNPKDVMYSYFDFSNKLTECQAAATTEEFQELFLEGKAEGSLWFDHIRGWYEHRSHFNIHFVLYEDMNKDLRNSVSKVYKFLGKELNKEAMDDVVRQTTFQNMKYDPLANYENILNSQPEDRRKEDSFLHEDTIGDWKNHMTVEQNERFDKIFQSRMKDFPLSFIWDVNEE</sequence>
<gene>
    <name evidence="6" type="ORF">HPG69_014348</name>
</gene>
<evidence type="ECO:0000313" key="7">
    <source>
        <dbReference type="Proteomes" id="UP000551758"/>
    </source>
</evidence>
<evidence type="ECO:0000256" key="4">
    <source>
        <dbReference type="RuleBase" id="RU361155"/>
    </source>
</evidence>
<organism evidence="6 7">
    <name type="scientific">Diceros bicornis minor</name>
    <name type="common">South-central black rhinoceros</name>
    <dbReference type="NCBI Taxonomy" id="77932"/>
    <lineage>
        <taxon>Eukaryota</taxon>
        <taxon>Metazoa</taxon>
        <taxon>Chordata</taxon>
        <taxon>Craniata</taxon>
        <taxon>Vertebrata</taxon>
        <taxon>Euteleostomi</taxon>
        <taxon>Mammalia</taxon>
        <taxon>Eutheria</taxon>
        <taxon>Laurasiatheria</taxon>
        <taxon>Perissodactyla</taxon>
        <taxon>Rhinocerotidae</taxon>
        <taxon>Diceros</taxon>
    </lineage>
</organism>
<evidence type="ECO:0000259" key="5">
    <source>
        <dbReference type="Pfam" id="PF00685"/>
    </source>
</evidence>
<evidence type="ECO:0000313" key="6">
    <source>
        <dbReference type="EMBL" id="KAF5919982.1"/>
    </source>
</evidence>
<dbReference type="PANTHER" id="PTHR11783">
    <property type="entry name" value="SULFOTRANSFERASE SULT"/>
    <property type="match status" value="1"/>
</dbReference>
<dbReference type="AlphaFoldDB" id="A0A7J7EVY8"/>